<dbReference type="InterPro" id="IPR039425">
    <property type="entry name" value="RNA_pol_sigma-70-like"/>
</dbReference>
<evidence type="ECO:0000259" key="6">
    <source>
        <dbReference type="Pfam" id="PF04542"/>
    </source>
</evidence>
<evidence type="ECO:0000256" key="2">
    <source>
        <dbReference type="ARBA" id="ARBA00023015"/>
    </source>
</evidence>
<gene>
    <name evidence="8" type="primary">sigM_3</name>
    <name evidence="8" type="ORF">GALL_112360</name>
</gene>
<comment type="caution">
    <text evidence="8">The sequence shown here is derived from an EMBL/GenBank/DDBJ whole genome shotgun (WGS) entry which is preliminary data.</text>
</comment>
<evidence type="ECO:0000256" key="5">
    <source>
        <dbReference type="ARBA" id="ARBA00023163"/>
    </source>
</evidence>
<sequence length="184" mass="21293">MNNINNWLNEHGDYLYRFALARLRDTHQAEDAVQETMLAAIKNNSFDGESSARTWLTGILKHKIIDLQRKQIREQPISDLIDLDASDTSMDDFFDSTGHWLDKPQTLEIPDNALEQKQFLKALSTCMDKLPAKLATIFSMRDIQEIDNENICKELDITTTNAWVMLYRARMGLRKCLEINWITG</sequence>
<keyword evidence="3" id="KW-0731">Sigma factor</keyword>
<dbReference type="GO" id="GO:0003677">
    <property type="term" value="F:DNA binding"/>
    <property type="evidence" value="ECO:0007669"/>
    <property type="project" value="UniProtKB-KW"/>
</dbReference>
<dbReference type="SUPFAM" id="SSF88659">
    <property type="entry name" value="Sigma3 and sigma4 domains of RNA polymerase sigma factors"/>
    <property type="match status" value="1"/>
</dbReference>
<dbReference type="GO" id="GO:0016987">
    <property type="term" value="F:sigma factor activity"/>
    <property type="evidence" value="ECO:0007669"/>
    <property type="project" value="UniProtKB-KW"/>
</dbReference>
<protein>
    <submittedName>
        <fullName evidence="8">RNA polymerase sigma factor SigM</fullName>
    </submittedName>
</protein>
<keyword evidence="4" id="KW-0238">DNA-binding</keyword>
<dbReference type="Pfam" id="PF08281">
    <property type="entry name" value="Sigma70_r4_2"/>
    <property type="match status" value="1"/>
</dbReference>
<dbReference type="PANTHER" id="PTHR43133:SF8">
    <property type="entry name" value="RNA POLYMERASE SIGMA FACTOR HI_1459-RELATED"/>
    <property type="match status" value="1"/>
</dbReference>
<dbReference type="Gene3D" id="1.10.10.10">
    <property type="entry name" value="Winged helix-like DNA-binding domain superfamily/Winged helix DNA-binding domain"/>
    <property type="match status" value="1"/>
</dbReference>
<feature type="domain" description="RNA polymerase sigma-70 region 2" evidence="6">
    <location>
        <begin position="9"/>
        <end position="71"/>
    </location>
</feature>
<dbReference type="NCBIfam" id="TIGR02943">
    <property type="entry name" value="Sig70_famx1"/>
    <property type="match status" value="1"/>
</dbReference>
<dbReference type="InterPro" id="IPR013324">
    <property type="entry name" value="RNA_pol_sigma_r3/r4-like"/>
</dbReference>
<proteinExistence type="inferred from homology"/>
<dbReference type="InterPro" id="IPR014284">
    <property type="entry name" value="RNA_pol_sigma-70_dom"/>
</dbReference>
<dbReference type="SUPFAM" id="SSF88946">
    <property type="entry name" value="Sigma2 domain of RNA polymerase sigma factors"/>
    <property type="match status" value="1"/>
</dbReference>
<dbReference type="EMBL" id="MLJW01000042">
    <property type="protein sequence ID" value="OIR06629.1"/>
    <property type="molecule type" value="Genomic_DNA"/>
</dbReference>
<dbReference type="PANTHER" id="PTHR43133">
    <property type="entry name" value="RNA POLYMERASE ECF-TYPE SIGMA FACTO"/>
    <property type="match status" value="1"/>
</dbReference>
<dbReference type="InterPro" id="IPR013325">
    <property type="entry name" value="RNA_pol_sigma_r2"/>
</dbReference>
<keyword evidence="2" id="KW-0805">Transcription regulation</keyword>
<organism evidence="8">
    <name type="scientific">mine drainage metagenome</name>
    <dbReference type="NCBI Taxonomy" id="410659"/>
    <lineage>
        <taxon>unclassified sequences</taxon>
        <taxon>metagenomes</taxon>
        <taxon>ecological metagenomes</taxon>
    </lineage>
</organism>
<dbReference type="InterPro" id="IPR007627">
    <property type="entry name" value="RNA_pol_sigma70_r2"/>
</dbReference>
<evidence type="ECO:0000256" key="4">
    <source>
        <dbReference type="ARBA" id="ARBA00023125"/>
    </source>
</evidence>
<dbReference type="InterPro" id="IPR013249">
    <property type="entry name" value="RNA_pol_sigma70_r4_t2"/>
</dbReference>
<evidence type="ECO:0000313" key="8">
    <source>
        <dbReference type="EMBL" id="OIR06629.1"/>
    </source>
</evidence>
<dbReference type="AlphaFoldDB" id="A0A1J5SRH8"/>
<dbReference type="NCBIfam" id="TIGR02937">
    <property type="entry name" value="sigma70-ECF"/>
    <property type="match status" value="1"/>
</dbReference>
<evidence type="ECO:0000259" key="7">
    <source>
        <dbReference type="Pfam" id="PF08281"/>
    </source>
</evidence>
<comment type="similarity">
    <text evidence="1">Belongs to the sigma-70 factor family. ECF subfamily.</text>
</comment>
<dbReference type="Pfam" id="PF04542">
    <property type="entry name" value="Sigma70_r2"/>
    <property type="match status" value="1"/>
</dbReference>
<feature type="domain" description="RNA polymerase sigma factor 70 region 4 type 2" evidence="7">
    <location>
        <begin position="121"/>
        <end position="170"/>
    </location>
</feature>
<dbReference type="InterPro" id="IPR014289">
    <property type="entry name" value="RNA_pol_sigma-24-rel"/>
</dbReference>
<name>A0A1J5SRH8_9ZZZZ</name>
<keyword evidence="5" id="KW-0804">Transcription</keyword>
<evidence type="ECO:0000256" key="1">
    <source>
        <dbReference type="ARBA" id="ARBA00010641"/>
    </source>
</evidence>
<evidence type="ECO:0000256" key="3">
    <source>
        <dbReference type="ARBA" id="ARBA00023082"/>
    </source>
</evidence>
<dbReference type="GO" id="GO:0006352">
    <property type="term" value="P:DNA-templated transcription initiation"/>
    <property type="evidence" value="ECO:0007669"/>
    <property type="project" value="InterPro"/>
</dbReference>
<dbReference type="InterPro" id="IPR036388">
    <property type="entry name" value="WH-like_DNA-bd_sf"/>
</dbReference>
<reference evidence="8" key="1">
    <citation type="submission" date="2016-10" db="EMBL/GenBank/DDBJ databases">
        <title>Sequence of Gallionella enrichment culture.</title>
        <authorList>
            <person name="Poehlein A."/>
            <person name="Muehling M."/>
            <person name="Daniel R."/>
        </authorList>
    </citation>
    <scope>NUCLEOTIDE SEQUENCE</scope>
</reference>
<dbReference type="Gene3D" id="1.10.1740.10">
    <property type="match status" value="1"/>
</dbReference>
<accession>A0A1J5SRH8</accession>